<proteinExistence type="predicted"/>
<feature type="domain" description="Spore coat protein U/FanG" evidence="3">
    <location>
        <begin position="26"/>
        <end position="160"/>
    </location>
</feature>
<protein>
    <submittedName>
        <fullName evidence="4">Fimbrial major subunit CsuA/B family protein</fullName>
    </submittedName>
</protein>
<accession>A0ABX6P303</accession>
<feature type="region of interest" description="Disordered" evidence="1">
    <location>
        <begin position="215"/>
        <end position="234"/>
    </location>
</feature>
<reference evidence="4 5" key="1">
    <citation type="submission" date="2020-05" db="EMBL/GenBank/DDBJ databases">
        <title>Ramlibacter rhizophilus sp. nov., isolated from rhizosphere soil of national flower Mugunghwa from South Korea.</title>
        <authorList>
            <person name="Zheng-Fei Y."/>
            <person name="Huan T."/>
        </authorList>
    </citation>
    <scope>NUCLEOTIDE SEQUENCE [LARGE SCALE GENOMIC DNA]</scope>
    <source>
        <strain evidence="4 5">H242</strain>
    </source>
</reference>
<evidence type="ECO:0000259" key="3">
    <source>
        <dbReference type="Pfam" id="PF05229"/>
    </source>
</evidence>
<keyword evidence="2" id="KW-0732">Signal</keyword>
<organism evidence="4 5">
    <name type="scientific">Ramlibacter terrae</name>
    <dbReference type="NCBI Taxonomy" id="2732511"/>
    <lineage>
        <taxon>Bacteria</taxon>
        <taxon>Pseudomonadati</taxon>
        <taxon>Pseudomonadota</taxon>
        <taxon>Betaproteobacteria</taxon>
        <taxon>Burkholderiales</taxon>
        <taxon>Comamonadaceae</taxon>
        <taxon>Ramlibacter</taxon>
    </lineage>
</organism>
<dbReference type="InterPro" id="IPR007893">
    <property type="entry name" value="Spore_coat_U/FanG"/>
</dbReference>
<feature type="signal peptide" evidence="2">
    <location>
        <begin position="1"/>
        <end position="25"/>
    </location>
</feature>
<dbReference type="EMBL" id="CP053418">
    <property type="protein sequence ID" value="QJW83511.1"/>
    <property type="molecule type" value="Genomic_DNA"/>
</dbReference>
<dbReference type="Pfam" id="PF05229">
    <property type="entry name" value="SCPU"/>
    <property type="match status" value="1"/>
</dbReference>
<evidence type="ECO:0000256" key="2">
    <source>
        <dbReference type="SAM" id="SignalP"/>
    </source>
</evidence>
<sequence length="234" mass="25297">MDFLLRAFARVLALAGLCAASPAWALFACSITAAPSPVVGIYAAAANRDIAGSFTVTCTRNPNTDDRKPYIWIGIDQPAGGQSMPRDIGGSSLNYFVYRRNFGQAVWLNSGAQSAGSNTAGALRVRLDFGNGGAALTETYNFYFRIPAGQNVAAGVYIDAPVAVTLRNDNQAGAVMGTTALNTRISIQHNCRFSISPAPVPVNYTAFRQRRRRSRFPSNWSAPGARPTPWRWMR</sequence>
<dbReference type="SMART" id="SM00972">
    <property type="entry name" value="SCPU"/>
    <property type="match status" value="1"/>
</dbReference>
<evidence type="ECO:0000313" key="5">
    <source>
        <dbReference type="Proteomes" id="UP000500826"/>
    </source>
</evidence>
<gene>
    <name evidence="4" type="ORF">HK414_03185</name>
</gene>
<evidence type="ECO:0000256" key="1">
    <source>
        <dbReference type="SAM" id="MobiDB-lite"/>
    </source>
</evidence>
<dbReference type="Proteomes" id="UP000500826">
    <property type="component" value="Chromosome"/>
</dbReference>
<feature type="chain" id="PRO_5045265477" evidence="2">
    <location>
        <begin position="26"/>
        <end position="234"/>
    </location>
</feature>
<evidence type="ECO:0000313" key="4">
    <source>
        <dbReference type="EMBL" id="QJW83511.1"/>
    </source>
</evidence>
<name>A0ABX6P303_9BURK</name>
<dbReference type="PROSITE" id="PS51257">
    <property type="entry name" value="PROKAR_LIPOPROTEIN"/>
    <property type="match status" value="1"/>
</dbReference>
<reference evidence="4 5" key="2">
    <citation type="submission" date="2020-05" db="EMBL/GenBank/DDBJ databases">
        <authorList>
            <person name="Khan S.A."/>
            <person name="Jeon C.O."/>
            <person name="Chun B.H."/>
        </authorList>
    </citation>
    <scope>NUCLEOTIDE SEQUENCE [LARGE SCALE GENOMIC DNA]</scope>
    <source>
        <strain evidence="4 5">H242</strain>
    </source>
</reference>
<keyword evidence="5" id="KW-1185">Reference proteome</keyword>